<evidence type="ECO:0000256" key="6">
    <source>
        <dbReference type="ARBA" id="ARBA00022741"/>
    </source>
</evidence>
<comment type="function">
    <text evidence="12">Catalyzes the attachment of serine to tRNA(Ser). Is also able to aminoacylate tRNA(Sec) with serine, to form the misacylated tRNA L-seryl-tRNA(Sec), which will be further converted into selenocysteinyl-tRNA(Sec).</text>
</comment>
<comment type="similarity">
    <text evidence="3 12">Belongs to the class-II aminoacyl-tRNA synthetase family. Type-1 seryl-tRNA synthetase subfamily.</text>
</comment>
<dbReference type="SUPFAM" id="SSF55681">
    <property type="entry name" value="Class II aaRS and biotin synthetases"/>
    <property type="match status" value="1"/>
</dbReference>
<evidence type="ECO:0000256" key="15">
    <source>
        <dbReference type="SAM" id="Coils"/>
    </source>
</evidence>
<sequence length="425" mass="48876">MIDLNDLRQRPDAYAEAARRKRFSIDINAFVELDKEYRQLKVVVDELRSKQNAFNKELPKLGGEEKQKRIVEMKELAIQLKENEKNLSELEEKWSREQLLIPSIPLASVPDGKDDSENVEKRRWGEIPKFSFTLKDHVQLGSELDIIDIERGVKIGGSRCYFLKGDGVRLQHAILQLAMDRLHSKGYTLMDPPHIVKYDAMAGTGYFPGGEEQAYSLDERDKGFYLIGTSEVSVASYHKDEILQLSDLPKRYAGYSPCYRREAGTYGKDTHGLYRIHQFYKVEQVIICRADPEESMRFHQEILGNAEELLQLMKIPYRVVDVCSGDMGIGQVYKNDIEAWMPSRNNYGETHSCSSLYDFQSRRLGLRYKDENGKSTYCYTLNNTCIASPRVLIPLLEIYQNEDGTVTIPEVLRPYMGGQERIVKG</sequence>
<feature type="binding site" evidence="12 14">
    <location>
        <begin position="260"/>
        <end position="262"/>
    </location>
    <ligand>
        <name>ATP</name>
        <dbReference type="ChEBI" id="CHEBI:30616"/>
    </ligand>
</feature>
<comment type="caution">
    <text evidence="17">The sequence shown here is derived from an EMBL/GenBank/DDBJ whole genome shotgun (WGS) entry which is preliminary data.</text>
</comment>
<dbReference type="InterPro" id="IPR002314">
    <property type="entry name" value="aa-tRNA-synt_IIb"/>
</dbReference>
<name>A0A7X9IJ95_9DELT</name>
<dbReference type="PROSITE" id="PS50862">
    <property type="entry name" value="AA_TRNA_LIGASE_II"/>
    <property type="match status" value="1"/>
</dbReference>
<dbReference type="InterPro" id="IPR045864">
    <property type="entry name" value="aa-tRNA-synth_II/BPL/LPL"/>
</dbReference>
<dbReference type="EC" id="6.1.1.11" evidence="12"/>
<keyword evidence="7 12" id="KW-0067">ATP-binding</keyword>
<dbReference type="PANTHER" id="PTHR43697">
    <property type="entry name" value="SERYL-TRNA SYNTHETASE"/>
    <property type="match status" value="1"/>
</dbReference>
<keyword evidence="8 12" id="KW-0648">Protein biosynthesis</keyword>
<evidence type="ECO:0000256" key="5">
    <source>
        <dbReference type="ARBA" id="ARBA00022598"/>
    </source>
</evidence>
<feature type="binding site" evidence="13">
    <location>
        <position position="382"/>
    </location>
    <ligand>
        <name>L-serine</name>
        <dbReference type="ChEBI" id="CHEBI:33384"/>
    </ligand>
</feature>
<evidence type="ECO:0000256" key="4">
    <source>
        <dbReference type="ARBA" id="ARBA00022490"/>
    </source>
</evidence>
<evidence type="ECO:0000256" key="1">
    <source>
        <dbReference type="ARBA" id="ARBA00004496"/>
    </source>
</evidence>
<dbReference type="PRINTS" id="PR00981">
    <property type="entry name" value="TRNASYNTHSER"/>
</dbReference>
<accession>A0A7X9IJ95</accession>
<dbReference type="CDD" id="cd00770">
    <property type="entry name" value="SerRS_core"/>
    <property type="match status" value="1"/>
</dbReference>
<dbReference type="InterPro" id="IPR042103">
    <property type="entry name" value="SerRS_1_N_sf"/>
</dbReference>
<dbReference type="PIRSF" id="PIRSF001529">
    <property type="entry name" value="Ser-tRNA-synth_IIa"/>
    <property type="match status" value="1"/>
</dbReference>
<evidence type="ECO:0000256" key="13">
    <source>
        <dbReference type="PIRSR" id="PIRSR001529-1"/>
    </source>
</evidence>
<evidence type="ECO:0000256" key="2">
    <source>
        <dbReference type="ARBA" id="ARBA00005045"/>
    </source>
</evidence>
<feature type="binding site" evidence="13">
    <location>
        <position position="229"/>
    </location>
    <ligand>
        <name>L-serine</name>
        <dbReference type="ChEBI" id="CHEBI:33384"/>
    </ligand>
</feature>
<dbReference type="Pfam" id="PF00587">
    <property type="entry name" value="tRNA-synt_2b"/>
    <property type="match status" value="1"/>
</dbReference>
<comment type="catalytic activity">
    <reaction evidence="10 12">
        <text>tRNA(Sec) + L-serine + ATP = L-seryl-tRNA(Sec) + AMP + diphosphate + H(+)</text>
        <dbReference type="Rhea" id="RHEA:42580"/>
        <dbReference type="Rhea" id="RHEA-COMP:9742"/>
        <dbReference type="Rhea" id="RHEA-COMP:10128"/>
        <dbReference type="ChEBI" id="CHEBI:15378"/>
        <dbReference type="ChEBI" id="CHEBI:30616"/>
        <dbReference type="ChEBI" id="CHEBI:33019"/>
        <dbReference type="ChEBI" id="CHEBI:33384"/>
        <dbReference type="ChEBI" id="CHEBI:78442"/>
        <dbReference type="ChEBI" id="CHEBI:78533"/>
        <dbReference type="ChEBI" id="CHEBI:456215"/>
        <dbReference type="EC" id="6.1.1.11"/>
    </reaction>
</comment>
<evidence type="ECO:0000256" key="12">
    <source>
        <dbReference type="HAMAP-Rule" id="MF_00176"/>
    </source>
</evidence>
<keyword evidence="9 12" id="KW-0030">Aminoacyl-tRNA synthetase</keyword>
<dbReference type="InterPro" id="IPR033729">
    <property type="entry name" value="SerRS_core"/>
</dbReference>
<dbReference type="AlphaFoldDB" id="A0A7X9IJ95"/>
<evidence type="ECO:0000256" key="3">
    <source>
        <dbReference type="ARBA" id="ARBA00010728"/>
    </source>
</evidence>
<organism evidence="17 18">
    <name type="scientific">SAR324 cluster bacterium</name>
    <dbReference type="NCBI Taxonomy" id="2024889"/>
    <lineage>
        <taxon>Bacteria</taxon>
        <taxon>Deltaproteobacteria</taxon>
        <taxon>SAR324 cluster</taxon>
    </lineage>
</organism>
<feature type="binding site" evidence="13">
    <location>
        <position position="260"/>
    </location>
    <ligand>
        <name>L-serine</name>
        <dbReference type="ChEBI" id="CHEBI:33384"/>
    </ligand>
</feature>
<protein>
    <recommendedName>
        <fullName evidence="12">Serine--tRNA ligase</fullName>
        <ecNumber evidence="12">6.1.1.11</ecNumber>
    </recommendedName>
    <alternativeName>
        <fullName evidence="12">Seryl-tRNA synthetase</fullName>
        <shortName evidence="12">SerRS</shortName>
    </alternativeName>
    <alternativeName>
        <fullName evidence="12">Seryl-tRNA(Ser/Sec) synthetase</fullName>
    </alternativeName>
</protein>
<evidence type="ECO:0000256" key="14">
    <source>
        <dbReference type="PIRSR" id="PIRSR001529-2"/>
    </source>
</evidence>
<dbReference type="Pfam" id="PF02403">
    <property type="entry name" value="Seryl_tRNA_N"/>
    <property type="match status" value="1"/>
</dbReference>
<dbReference type="GO" id="GO:0005737">
    <property type="term" value="C:cytoplasm"/>
    <property type="evidence" value="ECO:0007669"/>
    <property type="project" value="UniProtKB-SubCell"/>
</dbReference>
<keyword evidence="15" id="KW-0175">Coiled coil</keyword>
<gene>
    <name evidence="12 17" type="primary">serS</name>
    <name evidence="17" type="ORF">GYA55_06800</name>
</gene>
<evidence type="ECO:0000256" key="7">
    <source>
        <dbReference type="ARBA" id="ARBA00022840"/>
    </source>
</evidence>
<keyword evidence="6 12" id="KW-0547">Nucleotide-binding</keyword>
<reference evidence="17 18" key="1">
    <citation type="journal article" date="2020" name="Biotechnol. Biofuels">
        <title>New insights from the biogas microbiome by comprehensive genome-resolved metagenomics of nearly 1600 species originating from multiple anaerobic digesters.</title>
        <authorList>
            <person name="Campanaro S."/>
            <person name="Treu L."/>
            <person name="Rodriguez-R L.M."/>
            <person name="Kovalovszki A."/>
            <person name="Ziels R.M."/>
            <person name="Maus I."/>
            <person name="Zhu X."/>
            <person name="Kougias P.G."/>
            <person name="Basile A."/>
            <person name="Luo G."/>
            <person name="Schluter A."/>
            <person name="Konstantinidis K.T."/>
            <person name="Angelidaki I."/>
        </authorList>
    </citation>
    <scope>NUCLEOTIDE SEQUENCE [LARGE SCALE GENOMIC DNA]</scope>
    <source>
        <strain evidence="17">AS27yjCOA_65</strain>
    </source>
</reference>
<dbReference type="GO" id="GO:0006434">
    <property type="term" value="P:seryl-tRNA aminoacylation"/>
    <property type="evidence" value="ECO:0007669"/>
    <property type="project" value="UniProtKB-UniRule"/>
</dbReference>
<evidence type="ECO:0000313" key="18">
    <source>
        <dbReference type="Proteomes" id="UP000524246"/>
    </source>
</evidence>
<keyword evidence="5 12" id="KW-0436">Ligase</keyword>
<comment type="subcellular location">
    <subcellularLocation>
        <location evidence="1 12">Cytoplasm</location>
    </subcellularLocation>
</comment>
<comment type="subunit">
    <text evidence="12">Homodimer. The tRNA molecule binds across the dimer.</text>
</comment>
<proteinExistence type="inferred from homology"/>
<dbReference type="NCBIfam" id="TIGR00414">
    <property type="entry name" value="serS"/>
    <property type="match status" value="1"/>
</dbReference>
<feature type="binding site" evidence="12 14">
    <location>
        <begin position="349"/>
        <end position="352"/>
    </location>
    <ligand>
        <name>ATP</name>
        <dbReference type="ChEBI" id="CHEBI:30616"/>
    </ligand>
</feature>
<evidence type="ECO:0000256" key="8">
    <source>
        <dbReference type="ARBA" id="ARBA00022917"/>
    </source>
</evidence>
<dbReference type="InterPro" id="IPR006195">
    <property type="entry name" value="aa-tRNA-synth_II"/>
</dbReference>
<dbReference type="Gene3D" id="3.30.930.10">
    <property type="entry name" value="Bira Bifunctional Protein, Domain 2"/>
    <property type="match status" value="1"/>
</dbReference>
<dbReference type="InterPro" id="IPR015866">
    <property type="entry name" value="Ser-tRNA-synth_1_N"/>
</dbReference>
<feature type="coiled-coil region" evidence="15">
    <location>
        <begin position="30"/>
        <end position="93"/>
    </location>
</feature>
<evidence type="ECO:0000313" key="17">
    <source>
        <dbReference type="EMBL" id="NMC62863.1"/>
    </source>
</evidence>
<dbReference type="GO" id="GO:0005524">
    <property type="term" value="F:ATP binding"/>
    <property type="evidence" value="ECO:0007669"/>
    <property type="project" value="UniProtKB-UniRule"/>
</dbReference>
<comment type="caution">
    <text evidence="12">Lacks conserved residue(s) required for the propagation of feature annotation.</text>
</comment>
<evidence type="ECO:0000259" key="16">
    <source>
        <dbReference type="PROSITE" id="PS50862"/>
    </source>
</evidence>
<dbReference type="InterPro" id="IPR002317">
    <property type="entry name" value="Ser-tRNA-ligase_type_1"/>
</dbReference>
<comment type="catalytic activity">
    <reaction evidence="11 12">
        <text>tRNA(Ser) + L-serine + ATP = L-seryl-tRNA(Ser) + AMP + diphosphate + H(+)</text>
        <dbReference type="Rhea" id="RHEA:12292"/>
        <dbReference type="Rhea" id="RHEA-COMP:9669"/>
        <dbReference type="Rhea" id="RHEA-COMP:9703"/>
        <dbReference type="ChEBI" id="CHEBI:15378"/>
        <dbReference type="ChEBI" id="CHEBI:30616"/>
        <dbReference type="ChEBI" id="CHEBI:33019"/>
        <dbReference type="ChEBI" id="CHEBI:33384"/>
        <dbReference type="ChEBI" id="CHEBI:78442"/>
        <dbReference type="ChEBI" id="CHEBI:78533"/>
        <dbReference type="ChEBI" id="CHEBI:456215"/>
        <dbReference type="EC" id="6.1.1.11"/>
    </reaction>
</comment>
<evidence type="ECO:0000256" key="11">
    <source>
        <dbReference type="ARBA" id="ARBA00048823"/>
    </source>
</evidence>
<dbReference type="HAMAP" id="MF_00176">
    <property type="entry name" value="Ser_tRNA_synth_type1"/>
    <property type="match status" value="1"/>
</dbReference>
<comment type="pathway">
    <text evidence="2 12">Aminoacyl-tRNA biosynthesis; selenocysteinyl-tRNA(Sec) biosynthesis; L-seryl-tRNA(Sec) from L-serine and tRNA(Sec): step 1/1.</text>
</comment>
<evidence type="ECO:0000256" key="9">
    <source>
        <dbReference type="ARBA" id="ARBA00023146"/>
    </source>
</evidence>
<dbReference type="GO" id="GO:0004828">
    <property type="term" value="F:serine-tRNA ligase activity"/>
    <property type="evidence" value="ECO:0007669"/>
    <property type="project" value="UniProtKB-UniRule"/>
</dbReference>
<feature type="binding site" evidence="12">
    <location>
        <begin position="229"/>
        <end position="231"/>
    </location>
    <ligand>
        <name>L-serine</name>
        <dbReference type="ChEBI" id="CHEBI:33384"/>
    </ligand>
</feature>
<keyword evidence="4 12" id="KW-0963">Cytoplasm</keyword>
<feature type="site" description="Important for serine binding" evidence="13">
    <location>
        <position position="384"/>
    </location>
</feature>
<evidence type="ECO:0000256" key="10">
    <source>
        <dbReference type="ARBA" id="ARBA00047929"/>
    </source>
</evidence>
<comment type="domain">
    <text evidence="12">Consists of two distinct domains, a catalytic core and a N-terminal extension that is involved in tRNA binding.</text>
</comment>
<dbReference type="EMBL" id="JAAZON010000297">
    <property type="protein sequence ID" value="NMC62863.1"/>
    <property type="molecule type" value="Genomic_DNA"/>
</dbReference>
<feature type="domain" description="Aminoacyl-transfer RNA synthetases class-II family profile" evidence="16">
    <location>
        <begin position="136"/>
        <end position="409"/>
    </location>
</feature>
<dbReference type="InterPro" id="IPR010978">
    <property type="entry name" value="tRNA-bd_arm"/>
</dbReference>
<dbReference type="Proteomes" id="UP000524246">
    <property type="component" value="Unassembled WGS sequence"/>
</dbReference>
<dbReference type="Gene3D" id="1.10.287.40">
    <property type="entry name" value="Serine-tRNA synthetase, tRNA binding domain"/>
    <property type="match status" value="1"/>
</dbReference>
<dbReference type="UniPathway" id="UPA00906">
    <property type="reaction ID" value="UER00895"/>
</dbReference>
<feature type="binding site" evidence="12 13">
    <location>
        <position position="283"/>
    </location>
    <ligand>
        <name>L-serine</name>
        <dbReference type="ChEBI" id="CHEBI:33384"/>
    </ligand>
</feature>
<dbReference type="PANTHER" id="PTHR43697:SF1">
    <property type="entry name" value="SERINE--TRNA LIGASE"/>
    <property type="match status" value="1"/>
</dbReference>
<feature type="binding site" evidence="12">
    <location>
        <position position="384"/>
    </location>
    <ligand>
        <name>L-serine</name>
        <dbReference type="ChEBI" id="CHEBI:33384"/>
    </ligand>
</feature>
<dbReference type="GO" id="GO:0016260">
    <property type="term" value="P:selenocysteine biosynthetic process"/>
    <property type="evidence" value="ECO:0007669"/>
    <property type="project" value="UniProtKB-UniRule"/>
</dbReference>
<dbReference type="SUPFAM" id="SSF46589">
    <property type="entry name" value="tRNA-binding arm"/>
    <property type="match status" value="1"/>
</dbReference>